<reference evidence="2" key="1">
    <citation type="journal article" date="2019" name="Int. J. Syst. Evol. Microbiol.">
        <title>The Global Catalogue of Microorganisms (GCM) 10K type strain sequencing project: providing services to taxonomists for standard genome sequencing and annotation.</title>
        <authorList>
            <consortium name="The Broad Institute Genomics Platform"/>
            <consortium name="The Broad Institute Genome Sequencing Center for Infectious Disease"/>
            <person name="Wu L."/>
            <person name="Ma J."/>
        </authorList>
    </citation>
    <scope>NUCLEOTIDE SEQUENCE [LARGE SCALE GENOMIC DNA]</scope>
    <source>
        <strain evidence="2">KCTC 52606</strain>
    </source>
</reference>
<dbReference type="InterPro" id="IPR036412">
    <property type="entry name" value="HAD-like_sf"/>
</dbReference>
<dbReference type="PANTHER" id="PTHR42896">
    <property type="entry name" value="XYLULOSE-1,5-BISPHOSPHATE (XUBP) PHOSPHATASE"/>
    <property type="match status" value="1"/>
</dbReference>
<dbReference type="NCBIfam" id="TIGR01509">
    <property type="entry name" value="HAD-SF-IA-v3"/>
    <property type="match status" value="1"/>
</dbReference>
<sequence>MFKALIFDCDGVLVDTERDAHRVGFNLAFKQFGIEAEWSVELYARLLLTAGGKERMTVYFDEFGWPEDQVVKFGGKQELIAALHKEKTRLTSEIVADLPVRPGILRIIDEARAAGVRLGVCTTSNPKFIDAVLDLFGPERKAAFEFVHAGDVVAKKKPAPDIYLLALETLGLPASDCMVIEDSRNGLLAATGAGIPTLITTSTYTAEEDFSEAVKVVPELGDDPVLITINDLNALNAAAKAAA</sequence>
<keyword evidence="1" id="KW-0378">Hydrolase</keyword>
<dbReference type="EMBL" id="JBHRSU010000036">
    <property type="protein sequence ID" value="MFC3101924.1"/>
    <property type="molecule type" value="Genomic_DNA"/>
</dbReference>
<dbReference type="InterPro" id="IPR044999">
    <property type="entry name" value="CbbY-like"/>
</dbReference>
<dbReference type="PRINTS" id="PR00413">
    <property type="entry name" value="HADHALOGNASE"/>
</dbReference>
<dbReference type="Pfam" id="PF00702">
    <property type="entry name" value="Hydrolase"/>
    <property type="match status" value="1"/>
</dbReference>
<evidence type="ECO:0000313" key="2">
    <source>
        <dbReference type="Proteomes" id="UP001595378"/>
    </source>
</evidence>
<gene>
    <name evidence="1" type="ORF">ACFODK_13620</name>
</gene>
<comment type="caution">
    <text evidence="1">The sequence shown here is derived from an EMBL/GenBank/DDBJ whole genome shotgun (WGS) entry which is preliminary data.</text>
</comment>
<dbReference type="Gene3D" id="3.40.50.1000">
    <property type="entry name" value="HAD superfamily/HAD-like"/>
    <property type="match status" value="1"/>
</dbReference>
<dbReference type="GO" id="GO:0016787">
    <property type="term" value="F:hydrolase activity"/>
    <property type="evidence" value="ECO:0007669"/>
    <property type="project" value="UniProtKB-KW"/>
</dbReference>
<dbReference type="SFLD" id="SFLDG01129">
    <property type="entry name" value="C1.5:_HAD__Beta-PGM__Phosphata"/>
    <property type="match status" value="1"/>
</dbReference>
<dbReference type="InterPro" id="IPR023198">
    <property type="entry name" value="PGP-like_dom2"/>
</dbReference>
<accession>A0ABV7EJ54</accession>
<dbReference type="InterPro" id="IPR023214">
    <property type="entry name" value="HAD_sf"/>
</dbReference>
<proteinExistence type="predicted"/>
<dbReference type="PANTHER" id="PTHR42896:SF2">
    <property type="entry name" value="CBBY-LIKE PROTEIN"/>
    <property type="match status" value="1"/>
</dbReference>
<dbReference type="SFLD" id="SFLDS00003">
    <property type="entry name" value="Haloacid_Dehalogenase"/>
    <property type="match status" value="1"/>
</dbReference>
<keyword evidence="2" id="KW-1185">Reference proteome</keyword>
<organism evidence="1 2">
    <name type="scientific">Alteraurantiacibacter lauratis</name>
    <dbReference type="NCBI Taxonomy" id="2054627"/>
    <lineage>
        <taxon>Bacteria</taxon>
        <taxon>Pseudomonadati</taxon>
        <taxon>Pseudomonadota</taxon>
        <taxon>Alphaproteobacteria</taxon>
        <taxon>Sphingomonadales</taxon>
        <taxon>Erythrobacteraceae</taxon>
        <taxon>Alteraurantiacibacter</taxon>
    </lineage>
</organism>
<dbReference type="RefSeq" id="WP_377923472.1">
    <property type="nucleotide sequence ID" value="NZ_JBHRSU010000036.1"/>
</dbReference>
<dbReference type="SUPFAM" id="SSF56784">
    <property type="entry name" value="HAD-like"/>
    <property type="match status" value="1"/>
</dbReference>
<dbReference type="Gene3D" id="1.10.150.240">
    <property type="entry name" value="Putative phosphatase, domain 2"/>
    <property type="match status" value="1"/>
</dbReference>
<evidence type="ECO:0000313" key="1">
    <source>
        <dbReference type="EMBL" id="MFC3101924.1"/>
    </source>
</evidence>
<protein>
    <submittedName>
        <fullName evidence="1">HAD-IA family hydrolase</fullName>
    </submittedName>
</protein>
<dbReference type="Proteomes" id="UP001595378">
    <property type="component" value="Unassembled WGS sequence"/>
</dbReference>
<dbReference type="InterPro" id="IPR006439">
    <property type="entry name" value="HAD-SF_hydro_IA"/>
</dbReference>
<name>A0ABV7EJ54_9SPHN</name>